<comment type="caution">
    <text evidence="1">The sequence shown here is derived from an EMBL/GenBank/DDBJ whole genome shotgun (WGS) entry which is preliminary data.</text>
</comment>
<dbReference type="Proteomes" id="UP000243723">
    <property type="component" value="Unassembled WGS sequence"/>
</dbReference>
<dbReference type="AlphaFoldDB" id="A0A2P8ABL5"/>
<dbReference type="EMBL" id="NHZQ01000037">
    <property type="protein sequence ID" value="PSK57841.1"/>
    <property type="molecule type" value="Genomic_DNA"/>
</dbReference>
<name>A0A2P8ABL5_9PEZI</name>
<accession>A0A2P8ABL5</accession>
<sequence length="260" mass="29454">MVYIHPCHSQTLPAYLLVELTPKQLAEIHREFGRGAGPQFKLCIQYNPSYRDTSHADIRRAETAAGQEGPFLLIDANAIEKQALWYVEKFANGWDVEHGEAESTDVLWEILLKTKDIPLAHANYEIVNITIGEDLEEVGGEIPLPEGFVQTEPKDYHMDVEAEERRLPTSVTVEPGEWEESWSEDDRSNFFPRPDRVVRLTEEVAKRTGMSKEWTIANPAMDLTEADGTVKKSPEGSLLLSLTFDDLEKRPKYIKAEGSL</sequence>
<protein>
    <submittedName>
        <fullName evidence="1">Uncharacterized protein</fullName>
    </submittedName>
</protein>
<reference evidence="1 2" key="1">
    <citation type="submission" date="2017-05" db="EMBL/GenBank/DDBJ databases">
        <title>Draft genome sequence of Elsinoe australis.</title>
        <authorList>
            <person name="Cheng Q."/>
        </authorList>
    </citation>
    <scope>NUCLEOTIDE SEQUENCE [LARGE SCALE GENOMIC DNA]</scope>
    <source>
        <strain evidence="1 2">NL1</strain>
    </source>
</reference>
<keyword evidence="2" id="KW-1185">Reference proteome</keyword>
<dbReference type="OrthoDB" id="5329332at2759"/>
<proteinExistence type="predicted"/>
<evidence type="ECO:0000313" key="1">
    <source>
        <dbReference type="EMBL" id="PSK57841.1"/>
    </source>
</evidence>
<evidence type="ECO:0000313" key="2">
    <source>
        <dbReference type="Proteomes" id="UP000243723"/>
    </source>
</evidence>
<organism evidence="1 2">
    <name type="scientific">Elsinoe australis</name>
    <dbReference type="NCBI Taxonomy" id="40998"/>
    <lineage>
        <taxon>Eukaryota</taxon>
        <taxon>Fungi</taxon>
        <taxon>Dikarya</taxon>
        <taxon>Ascomycota</taxon>
        <taxon>Pezizomycotina</taxon>
        <taxon>Dothideomycetes</taxon>
        <taxon>Dothideomycetidae</taxon>
        <taxon>Myriangiales</taxon>
        <taxon>Elsinoaceae</taxon>
        <taxon>Elsinoe</taxon>
    </lineage>
</organism>
<gene>
    <name evidence="1" type="ORF">B9Z65_9043</name>
</gene>